<protein>
    <recommendedName>
        <fullName evidence="4 13">Vitamin B12-dependent ribonucleotide reductase</fullName>
        <ecNumber evidence="3 13">1.17.4.1</ecNumber>
    </recommendedName>
</protein>
<dbReference type="Pfam" id="PF02867">
    <property type="entry name" value="Ribonuc_red_lgC"/>
    <property type="match status" value="1"/>
</dbReference>
<feature type="domain" description="Ribonucleotide reductase class II vitamin B12-dependent N-terminal" evidence="16">
    <location>
        <begin position="46"/>
        <end position="138"/>
    </location>
</feature>
<evidence type="ECO:0000256" key="3">
    <source>
        <dbReference type="ARBA" id="ARBA00012274"/>
    </source>
</evidence>
<evidence type="ECO:0000256" key="4">
    <source>
        <dbReference type="ARBA" id="ARBA00014409"/>
    </source>
</evidence>
<evidence type="ECO:0000313" key="19">
    <source>
        <dbReference type="Proteomes" id="UP000177885"/>
    </source>
</evidence>
<feature type="domain" description="Ribonucleotide reductase large subunit C-terminal" evidence="15">
    <location>
        <begin position="159"/>
        <end position="701"/>
    </location>
</feature>
<dbReference type="NCBIfam" id="NF005122">
    <property type="entry name" value="PRK06556.1"/>
    <property type="match status" value="1"/>
</dbReference>
<dbReference type="Pfam" id="PF08471">
    <property type="entry name" value="Ribonuc_red_2_N"/>
    <property type="match status" value="1"/>
</dbReference>
<accession>A0A1F7TLV8</accession>
<name>A0A1F7TLV8_9BACT</name>
<dbReference type="GO" id="GO:0000166">
    <property type="term" value="F:nucleotide binding"/>
    <property type="evidence" value="ECO:0007669"/>
    <property type="project" value="UniProtKB-KW"/>
</dbReference>
<dbReference type="EC" id="1.17.4.1" evidence="3 13"/>
<comment type="function">
    <text evidence="11 13">Catalyzes the reduction of ribonucleotides to deoxyribonucleotides. May function to provide a pool of deoxyribonucleotide precursors for DNA repair during oxygen limitation and/or for immediate growth after restoration of oxygen.</text>
</comment>
<dbReference type="Gene3D" id="3.20.70.20">
    <property type="match status" value="1"/>
</dbReference>
<dbReference type="STRING" id="1802385.A2856_01585"/>
<dbReference type="CDD" id="cd02888">
    <property type="entry name" value="RNR_II_dimer"/>
    <property type="match status" value="1"/>
</dbReference>
<evidence type="ECO:0000256" key="12">
    <source>
        <dbReference type="ARBA" id="ARBA00047754"/>
    </source>
</evidence>
<keyword evidence="8 13" id="KW-0560">Oxidoreductase</keyword>
<dbReference type="InterPro" id="IPR013344">
    <property type="entry name" value="RNR_NrdJ/NrdZ"/>
</dbReference>
<dbReference type="NCBIfam" id="TIGR02504">
    <property type="entry name" value="NrdJ_Z"/>
    <property type="match status" value="1"/>
</dbReference>
<evidence type="ECO:0000256" key="14">
    <source>
        <dbReference type="SAM" id="MobiDB-lite"/>
    </source>
</evidence>
<dbReference type="SUPFAM" id="SSF51998">
    <property type="entry name" value="PFL-like glycyl radical enzymes"/>
    <property type="match status" value="1"/>
</dbReference>
<dbReference type="PANTHER" id="PTHR43371:SF1">
    <property type="entry name" value="RIBONUCLEOSIDE-DIPHOSPHATE REDUCTASE"/>
    <property type="match status" value="1"/>
</dbReference>
<keyword evidence="5 13" id="KW-0846">Cobalamin</keyword>
<keyword evidence="10 13" id="KW-0170">Cobalt</keyword>
<comment type="similarity">
    <text evidence="2 13">Belongs to the ribonucleoside diphosphate reductase class-2 family.</text>
</comment>
<evidence type="ECO:0000256" key="10">
    <source>
        <dbReference type="ARBA" id="ARBA00023285"/>
    </source>
</evidence>
<dbReference type="AlphaFoldDB" id="A0A1F7TLV8"/>
<dbReference type="GO" id="GO:0004748">
    <property type="term" value="F:ribonucleoside-diphosphate reductase activity, thioredoxin disulfide as acceptor"/>
    <property type="evidence" value="ECO:0007669"/>
    <property type="project" value="UniProtKB-EC"/>
</dbReference>
<evidence type="ECO:0000256" key="9">
    <source>
        <dbReference type="ARBA" id="ARBA00023157"/>
    </source>
</evidence>
<evidence type="ECO:0000256" key="11">
    <source>
        <dbReference type="ARBA" id="ARBA00025437"/>
    </source>
</evidence>
<comment type="caution">
    <text evidence="18">The sequence shown here is derived from an EMBL/GenBank/DDBJ whole genome shotgun (WGS) entry which is preliminary data.</text>
</comment>
<dbReference type="EMBL" id="MGDT01000007">
    <property type="protein sequence ID" value="OGL66608.1"/>
    <property type="molecule type" value="Genomic_DNA"/>
</dbReference>
<dbReference type="PRINTS" id="PR01183">
    <property type="entry name" value="RIBORDTASEM1"/>
</dbReference>
<evidence type="ECO:0000259" key="15">
    <source>
        <dbReference type="Pfam" id="PF02867"/>
    </source>
</evidence>
<dbReference type="InterPro" id="IPR024434">
    <property type="entry name" value="TSCPD_dom"/>
</dbReference>
<keyword evidence="6 13" id="KW-0237">DNA synthesis</keyword>
<sequence length="949" mass="103425">MAKRYMNWRTALLRGQKKPTYGHGITVPRYFTKEGIHPFDLIEWETRDATITNEKGKVVFEQKGVEVPRSWSQTATNVVVSKYFRGKVGSPDREHSVRQLVTRVARTIADWGRTDGYFDAKHDADAFEAELTHILGNQMAAFNSPVWFNVGVAPHPQCSACFINSVQDDMRSILQLAVTEGMLFKGGSGAGSNLSTLRSKQEYLGGSNGRASGPVSFMKGLDAFAGVIKSGGKTRRAAKMVILNVDHPDIEEFITCKVEEEKKAWALMDAGYDGSIDGPAYGSIYFQNANNSVRVTDEFMRAVEDDGEWVTKEVTTGKPSLTFRARDLSRKMAEAAWLCGDPGIQYDTTINRWHTSKNTARVNASNPCSEYMFLDDTACNLASLNLMRFRKRVGGKTVFDVESFKKANEIVITAMEIVVGNSSYPTPAIEQNSFDYRPLGIGYANLGAFLMSQGLAYDSDEGRNLASAISSLQSGHCYFQSAKIAEKVGPFAGYKRNEEPCLEVLRMHRDASKAISGTGVTADLLAEAKSAWDNAVELATTAGVRNAQISVIAPTGTIAFFMDCDTTGIEPDIALVKYKWLVGGGMLKIVNQTVPEALSHLGYSEAQVKDILAHIEKTDTIEGAPGLAAEHLSVFDCAFKPANGTRSIQYMGHVRMMAAVQPFISGAISKTVNMPHEATVEDIERVYLEGWKMGLKAIAIYRDGSKRQQALTVSKEKDSKKANEKIEKAATEVATAPVAEDRKLRRRRLPDERRSITHKFAVGAHEGYITVGLYDDGTPGEIFVMMSKEGSTISGLMGSFATAVSIGLQYGVPLEVLVNKFVHTRFEPSGYTQNPNIRIAKSIVDYIFRWMAAKFLPREAQLAVGVNVADEIVAPVGALAEAVETKAEPSPQANLFAPPPTPSARQGSGLTSTFNNSADAPACDTCGSIMVRNAACYKCLNCGATSGCS</sequence>
<feature type="region of interest" description="Disordered" evidence="14">
    <location>
        <begin position="889"/>
        <end position="911"/>
    </location>
</feature>
<gene>
    <name evidence="18" type="ORF">A2856_01585</name>
</gene>
<evidence type="ECO:0000256" key="5">
    <source>
        <dbReference type="ARBA" id="ARBA00022628"/>
    </source>
</evidence>
<dbReference type="GO" id="GO:0071897">
    <property type="term" value="P:DNA biosynthetic process"/>
    <property type="evidence" value="ECO:0007669"/>
    <property type="project" value="UniProtKB-KW"/>
</dbReference>
<evidence type="ECO:0000313" key="18">
    <source>
        <dbReference type="EMBL" id="OGL66608.1"/>
    </source>
</evidence>
<evidence type="ECO:0000256" key="6">
    <source>
        <dbReference type="ARBA" id="ARBA00022634"/>
    </source>
</evidence>
<feature type="domain" description="TSCPD" evidence="17">
    <location>
        <begin position="750"/>
        <end position="852"/>
    </location>
</feature>
<dbReference type="InterPro" id="IPR050862">
    <property type="entry name" value="RdRp_reductase_class-2"/>
</dbReference>
<dbReference type="PANTHER" id="PTHR43371">
    <property type="entry name" value="VITAMIN B12-DEPENDENT RIBONUCLEOTIDE REDUCTASE"/>
    <property type="match status" value="1"/>
</dbReference>
<reference evidence="18 19" key="1">
    <citation type="journal article" date="2016" name="Nat. Commun.">
        <title>Thousands of microbial genomes shed light on interconnected biogeochemical processes in an aquifer system.</title>
        <authorList>
            <person name="Anantharaman K."/>
            <person name="Brown C.T."/>
            <person name="Hug L.A."/>
            <person name="Sharon I."/>
            <person name="Castelle C.J."/>
            <person name="Probst A.J."/>
            <person name="Thomas B.C."/>
            <person name="Singh A."/>
            <person name="Wilkins M.J."/>
            <person name="Karaoz U."/>
            <person name="Brodie E.L."/>
            <person name="Williams K.H."/>
            <person name="Hubbard S.S."/>
            <person name="Banfield J.F."/>
        </authorList>
    </citation>
    <scope>NUCLEOTIDE SEQUENCE [LARGE SCALE GENOMIC DNA]</scope>
</reference>
<dbReference type="InterPro" id="IPR013678">
    <property type="entry name" value="RNR_2_N"/>
</dbReference>
<proteinExistence type="inferred from homology"/>
<dbReference type="InterPro" id="IPR000788">
    <property type="entry name" value="RNR_lg_C"/>
</dbReference>
<comment type="catalytic activity">
    <reaction evidence="12 13">
        <text>a 2'-deoxyribonucleoside 5'-diphosphate + [thioredoxin]-disulfide + H2O = a ribonucleoside 5'-diphosphate + [thioredoxin]-dithiol</text>
        <dbReference type="Rhea" id="RHEA:23252"/>
        <dbReference type="Rhea" id="RHEA-COMP:10698"/>
        <dbReference type="Rhea" id="RHEA-COMP:10700"/>
        <dbReference type="ChEBI" id="CHEBI:15377"/>
        <dbReference type="ChEBI" id="CHEBI:29950"/>
        <dbReference type="ChEBI" id="CHEBI:50058"/>
        <dbReference type="ChEBI" id="CHEBI:57930"/>
        <dbReference type="ChEBI" id="CHEBI:73316"/>
        <dbReference type="EC" id="1.17.4.1"/>
    </reaction>
</comment>
<keyword evidence="7 13" id="KW-0547">Nucleotide-binding</keyword>
<organism evidence="18 19">
    <name type="scientific">Candidatus Uhrbacteria bacterium RIFCSPHIGHO2_01_FULL_63_20</name>
    <dbReference type="NCBI Taxonomy" id="1802385"/>
    <lineage>
        <taxon>Bacteria</taxon>
        <taxon>Candidatus Uhriibacteriota</taxon>
    </lineage>
</organism>
<keyword evidence="9" id="KW-1015">Disulfide bond</keyword>
<comment type="cofactor">
    <cofactor evidence="1 13">
        <name>adenosylcob(III)alamin</name>
        <dbReference type="ChEBI" id="CHEBI:18408"/>
    </cofactor>
</comment>
<evidence type="ECO:0000256" key="13">
    <source>
        <dbReference type="RuleBase" id="RU364064"/>
    </source>
</evidence>
<dbReference type="Proteomes" id="UP000177885">
    <property type="component" value="Unassembled WGS sequence"/>
</dbReference>
<evidence type="ECO:0000256" key="2">
    <source>
        <dbReference type="ARBA" id="ARBA00007405"/>
    </source>
</evidence>
<dbReference type="GO" id="GO:0050897">
    <property type="term" value="F:cobalt ion binding"/>
    <property type="evidence" value="ECO:0007669"/>
    <property type="project" value="InterPro"/>
</dbReference>
<evidence type="ECO:0000256" key="1">
    <source>
        <dbReference type="ARBA" id="ARBA00001922"/>
    </source>
</evidence>
<dbReference type="GO" id="GO:0031419">
    <property type="term" value="F:cobalamin binding"/>
    <property type="evidence" value="ECO:0007669"/>
    <property type="project" value="UniProtKB-KW"/>
</dbReference>
<evidence type="ECO:0000256" key="8">
    <source>
        <dbReference type="ARBA" id="ARBA00023002"/>
    </source>
</evidence>
<evidence type="ECO:0000259" key="17">
    <source>
        <dbReference type="Pfam" id="PF12637"/>
    </source>
</evidence>
<evidence type="ECO:0000256" key="7">
    <source>
        <dbReference type="ARBA" id="ARBA00022741"/>
    </source>
</evidence>
<evidence type="ECO:0000259" key="16">
    <source>
        <dbReference type="Pfam" id="PF08471"/>
    </source>
</evidence>
<dbReference type="Pfam" id="PF12637">
    <property type="entry name" value="TSCPD"/>
    <property type="match status" value="1"/>
</dbReference>